<sequence length="233" mass="25421">MPPWARRALIALLGLIAVAALGLAALRVVRAVERRFVPDPSVIATASLEGLRAQNRLSGLVASYVAVVTATQSRFGLSAQRTLILPGQVRYEVDLARLRPGDLRWDAAAHRLDVTLPPLELVGPAVDLARMRSYDGGGLLLRFSHVGEGLDAANRKAAETELMRQARQPVAMQIARDATRRAVERSFALPLRAAGLDARVRVRFPDEPGFPAEPDPRPMERSRSLGEIFGLDR</sequence>
<dbReference type="RefSeq" id="WP_252167486.1">
    <property type="nucleotide sequence ID" value="NZ_CP084930.1"/>
</dbReference>
<dbReference type="Proteomes" id="UP001056937">
    <property type="component" value="Chromosome 1"/>
</dbReference>
<organism evidence="2 3">
    <name type="scientific">Sphingomonas morindae</name>
    <dbReference type="NCBI Taxonomy" id="1541170"/>
    <lineage>
        <taxon>Bacteria</taxon>
        <taxon>Pseudomonadati</taxon>
        <taxon>Pseudomonadota</taxon>
        <taxon>Alphaproteobacteria</taxon>
        <taxon>Sphingomonadales</taxon>
        <taxon>Sphingomonadaceae</taxon>
        <taxon>Sphingomonas</taxon>
    </lineage>
</organism>
<feature type="compositionally biased region" description="Basic and acidic residues" evidence="1">
    <location>
        <begin position="214"/>
        <end position="233"/>
    </location>
</feature>
<evidence type="ECO:0000313" key="2">
    <source>
        <dbReference type="EMBL" id="USI73680.1"/>
    </source>
</evidence>
<gene>
    <name evidence="2" type="ORF">LHA26_04190</name>
</gene>
<dbReference type="InterPro" id="IPR025324">
    <property type="entry name" value="DUF4230"/>
</dbReference>
<feature type="region of interest" description="Disordered" evidence="1">
    <location>
        <begin position="206"/>
        <end position="233"/>
    </location>
</feature>
<accession>A0ABY4X9Y6</accession>
<keyword evidence="3" id="KW-1185">Reference proteome</keyword>
<reference evidence="2" key="1">
    <citation type="journal article" date="2022" name="Toxins">
        <title>Genomic Analysis of Sphingopyxis sp. USTB-05 for Biodegrading Cyanobacterial Hepatotoxins.</title>
        <authorList>
            <person name="Liu C."/>
            <person name="Xu Q."/>
            <person name="Zhao Z."/>
            <person name="Zhang H."/>
            <person name="Liu X."/>
            <person name="Yin C."/>
            <person name="Liu Y."/>
            <person name="Yan H."/>
        </authorList>
    </citation>
    <scope>NUCLEOTIDE SEQUENCE</scope>
    <source>
        <strain evidence="2">NBD5</strain>
    </source>
</reference>
<dbReference type="EMBL" id="CP084930">
    <property type="protein sequence ID" value="USI73680.1"/>
    <property type="molecule type" value="Genomic_DNA"/>
</dbReference>
<evidence type="ECO:0000313" key="3">
    <source>
        <dbReference type="Proteomes" id="UP001056937"/>
    </source>
</evidence>
<protein>
    <submittedName>
        <fullName evidence="2">DUF4230 domain-containing protein</fullName>
    </submittedName>
</protein>
<proteinExistence type="predicted"/>
<name>A0ABY4X9Y6_9SPHN</name>
<dbReference type="Pfam" id="PF14014">
    <property type="entry name" value="DUF4230"/>
    <property type="match status" value="1"/>
</dbReference>
<evidence type="ECO:0000256" key="1">
    <source>
        <dbReference type="SAM" id="MobiDB-lite"/>
    </source>
</evidence>